<protein>
    <submittedName>
        <fullName evidence="1">Uncharacterized protein</fullName>
    </submittedName>
</protein>
<evidence type="ECO:0000313" key="1">
    <source>
        <dbReference type="EMBL" id="SDL40527.1"/>
    </source>
</evidence>
<proteinExistence type="predicted"/>
<dbReference type="AlphaFoldDB" id="A0A1G9JSL8"/>
<accession>A0A1G9JSL8</accession>
<dbReference type="EMBL" id="FNGS01000002">
    <property type="protein sequence ID" value="SDL40527.1"/>
    <property type="molecule type" value="Genomic_DNA"/>
</dbReference>
<reference evidence="1 2" key="1">
    <citation type="submission" date="2016-10" db="EMBL/GenBank/DDBJ databases">
        <authorList>
            <person name="de Groot N.N."/>
        </authorList>
    </citation>
    <scope>NUCLEOTIDE SEQUENCE [LARGE SCALE GENOMIC DNA]</scope>
    <source>
        <strain evidence="1 2">DSM 21668</strain>
    </source>
</reference>
<keyword evidence="2" id="KW-1185">Reference proteome</keyword>
<gene>
    <name evidence="1" type="ORF">SAMN04488090_0743</name>
</gene>
<name>A0A1G9JSL8_9BACT</name>
<dbReference type="Proteomes" id="UP000198901">
    <property type="component" value="Unassembled WGS sequence"/>
</dbReference>
<organism evidence="1 2">
    <name type="scientific">Siphonobacter aquaeclarae</name>
    <dbReference type="NCBI Taxonomy" id="563176"/>
    <lineage>
        <taxon>Bacteria</taxon>
        <taxon>Pseudomonadati</taxon>
        <taxon>Bacteroidota</taxon>
        <taxon>Cytophagia</taxon>
        <taxon>Cytophagales</taxon>
        <taxon>Cytophagaceae</taxon>
        <taxon>Siphonobacter</taxon>
    </lineage>
</organism>
<dbReference type="STRING" id="563176.SAMN04488090_0743"/>
<sequence length="51" mass="6225">MSVVSIFYDLSQALWFEIDKRKRYGNSLQVPKWRELKKVGEELKRRIRKQA</sequence>
<evidence type="ECO:0000313" key="2">
    <source>
        <dbReference type="Proteomes" id="UP000198901"/>
    </source>
</evidence>